<dbReference type="GO" id="GO:0003993">
    <property type="term" value="F:acid phosphatase activity"/>
    <property type="evidence" value="ECO:0007669"/>
    <property type="project" value="TreeGrafter"/>
</dbReference>
<dbReference type="EMBL" id="CAJPEX010003831">
    <property type="protein sequence ID" value="CAG0922588.1"/>
    <property type="molecule type" value="Genomic_DNA"/>
</dbReference>
<dbReference type="InterPro" id="IPR010033">
    <property type="entry name" value="HAD_SF_ppase_IIIC"/>
</dbReference>
<protein>
    <recommendedName>
        <fullName evidence="3">Magnesium-dependent phosphatase 1</fullName>
    </recommendedName>
</protein>
<dbReference type="AlphaFoldDB" id="A0A7R9BXS7"/>
<dbReference type="NCBIfam" id="TIGR01681">
    <property type="entry name" value="HAD-SF-IIIC"/>
    <property type="match status" value="1"/>
</dbReference>
<dbReference type="Gene3D" id="3.40.50.1000">
    <property type="entry name" value="HAD superfamily/HAD-like"/>
    <property type="match status" value="1"/>
</dbReference>
<evidence type="ECO:0000313" key="1">
    <source>
        <dbReference type="EMBL" id="CAD7282436.1"/>
    </source>
</evidence>
<dbReference type="SFLD" id="SFLDG01129">
    <property type="entry name" value="C1.5:_HAD__Beta-PGM__Phosphata"/>
    <property type="match status" value="1"/>
</dbReference>
<proteinExistence type="predicted"/>
<organism evidence="1">
    <name type="scientific">Notodromas monacha</name>
    <dbReference type="NCBI Taxonomy" id="399045"/>
    <lineage>
        <taxon>Eukaryota</taxon>
        <taxon>Metazoa</taxon>
        <taxon>Ecdysozoa</taxon>
        <taxon>Arthropoda</taxon>
        <taxon>Crustacea</taxon>
        <taxon>Oligostraca</taxon>
        <taxon>Ostracoda</taxon>
        <taxon>Podocopa</taxon>
        <taxon>Podocopida</taxon>
        <taxon>Cypridocopina</taxon>
        <taxon>Cypridoidea</taxon>
        <taxon>Cyprididae</taxon>
        <taxon>Notodromas</taxon>
    </lineage>
</organism>
<dbReference type="SFLD" id="SFLDS00003">
    <property type="entry name" value="Haloacid_Dehalogenase"/>
    <property type="match status" value="1"/>
</dbReference>
<dbReference type="NCBIfam" id="TIGR01685">
    <property type="entry name" value="MDP-1"/>
    <property type="match status" value="1"/>
</dbReference>
<dbReference type="OrthoDB" id="2865258at2759"/>
<reference evidence="1" key="1">
    <citation type="submission" date="2020-11" db="EMBL/GenBank/DDBJ databases">
        <authorList>
            <person name="Tran Van P."/>
        </authorList>
    </citation>
    <scope>NUCLEOTIDE SEQUENCE</scope>
</reference>
<dbReference type="SFLD" id="SFLDG01131">
    <property type="entry name" value="C1.5.2:_MDP_Like"/>
    <property type="match status" value="1"/>
</dbReference>
<gene>
    <name evidence="1" type="ORF">NMOB1V02_LOCUS10061</name>
</gene>
<accession>A0A7R9BXS7</accession>
<dbReference type="PANTHER" id="PTHR17901:SF14">
    <property type="entry name" value="MAGNESIUM-DEPENDENT PHOSPHATASE 1"/>
    <property type="match status" value="1"/>
</dbReference>
<keyword evidence="2" id="KW-1185">Reference proteome</keyword>
<dbReference type="Pfam" id="PF12689">
    <property type="entry name" value="Acid_PPase"/>
    <property type="match status" value="1"/>
</dbReference>
<dbReference type="Proteomes" id="UP000678499">
    <property type="component" value="Unassembled WGS sequence"/>
</dbReference>
<sequence length="171" mass="19406">MGDTAFAESPRRPGMVVFDLDYTLWQFYADCVSAPFVVQEKGDFPVIKSVDGQRLKPFPDSVKILKKLKEEGYLIGVASRSPTPSVAWKAIDAFEWRKFFDHSVITPGCKRHHIKELSKESGVSPKEMIFFDDEHRNIRDLEDVVGVCCLVDGVSFEEVRKGFRKFAALNS</sequence>
<evidence type="ECO:0008006" key="3">
    <source>
        <dbReference type="Google" id="ProtNLM"/>
    </source>
</evidence>
<dbReference type="InterPro" id="IPR010036">
    <property type="entry name" value="MDP_1_eu_arc"/>
</dbReference>
<name>A0A7R9BXS7_9CRUS</name>
<dbReference type="InterPro" id="IPR023214">
    <property type="entry name" value="HAD_sf"/>
</dbReference>
<dbReference type="EMBL" id="OA885868">
    <property type="protein sequence ID" value="CAD7282436.1"/>
    <property type="molecule type" value="Genomic_DNA"/>
</dbReference>
<evidence type="ECO:0000313" key="2">
    <source>
        <dbReference type="Proteomes" id="UP000678499"/>
    </source>
</evidence>
<dbReference type="InterPro" id="IPR036412">
    <property type="entry name" value="HAD-like_sf"/>
</dbReference>
<dbReference type="SUPFAM" id="SSF56784">
    <property type="entry name" value="HAD-like"/>
    <property type="match status" value="1"/>
</dbReference>
<dbReference type="PANTHER" id="PTHR17901">
    <property type="entry name" value="MAGNESIUM-DEPENDENT PHOSPHATASE 1 MDP1"/>
    <property type="match status" value="1"/>
</dbReference>